<evidence type="ECO:0000313" key="3">
    <source>
        <dbReference type="Proteomes" id="UP000012092"/>
    </source>
</evidence>
<evidence type="ECO:0000256" key="1">
    <source>
        <dbReference type="SAM" id="Phobius"/>
    </source>
</evidence>
<proteinExistence type="predicted"/>
<comment type="caution">
    <text evidence="2">The sequence shown here is derived from an EMBL/GenBank/DDBJ whole genome shotgun (WGS) entry which is preliminary data.</text>
</comment>
<accession>M6RHQ1</accession>
<protein>
    <submittedName>
        <fullName evidence="2">Uncharacterized protein</fullName>
    </submittedName>
</protein>
<keyword evidence="1" id="KW-1133">Transmembrane helix</keyword>
<dbReference type="EMBL" id="AHNZ02000103">
    <property type="protein sequence ID" value="EMO07065.1"/>
    <property type="molecule type" value="Genomic_DNA"/>
</dbReference>
<evidence type="ECO:0000313" key="2">
    <source>
        <dbReference type="EMBL" id="EMO07065.1"/>
    </source>
</evidence>
<organism evidence="2 3">
    <name type="scientific">Leptospira interrogans serovar Icterohaemorrhagiae str. Verdun HP</name>
    <dbReference type="NCBI Taxonomy" id="1049910"/>
    <lineage>
        <taxon>Bacteria</taxon>
        <taxon>Pseudomonadati</taxon>
        <taxon>Spirochaetota</taxon>
        <taxon>Spirochaetia</taxon>
        <taxon>Leptospirales</taxon>
        <taxon>Leptospiraceae</taxon>
        <taxon>Leptospira</taxon>
    </lineage>
</organism>
<keyword evidence="1" id="KW-0812">Transmembrane</keyword>
<keyword evidence="1" id="KW-0472">Membrane</keyword>
<dbReference type="Proteomes" id="UP000012092">
    <property type="component" value="Unassembled WGS sequence"/>
</dbReference>
<sequence>MNNVDLPTFCLPTIDTTGIFFPGSLRGALIETTSSDFAISFFTALAILILIFAVVH</sequence>
<reference evidence="2 3" key="1">
    <citation type="submission" date="2013-01" db="EMBL/GenBank/DDBJ databases">
        <authorList>
            <person name="Harkins D.M."/>
            <person name="Durkin A.S."/>
            <person name="Brinkac L.M."/>
            <person name="Haft D.H."/>
            <person name="Selengut J.D."/>
            <person name="Sanka R."/>
            <person name="DePew J."/>
            <person name="Purushe J."/>
            <person name="Picardeau M."/>
            <person name="Werts C."/>
            <person name="Goarant C."/>
            <person name="Vinetz J.M."/>
            <person name="Sutton G.G."/>
            <person name="Nierman W.C."/>
            <person name="Fouts D.E."/>
        </authorList>
    </citation>
    <scope>NUCLEOTIDE SEQUENCE [LARGE SCALE GENOMIC DNA]</scope>
    <source>
        <strain evidence="2 3">Verdun HP</strain>
    </source>
</reference>
<feature type="transmembrane region" description="Helical" evidence="1">
    <location>
        <begin position="37"/>
        <end position="55"/>
    </location>
</feature>
<dbReference type="AlphaFoldDB" id="M6RHQ1"/>
<gene>
    <name evidence="2" type="ORF">LEP1GSC116_3884</name>
</gene>
<name>M6RHQ1_LEPIR</name>